<keyword evidence="10" id="KW-1185">Reference proteome</keyword>
<dbReference type="InterPro" id="IPR003501">
    <property type="entry name" value="PTS_EIIB_2/3"/>
</dbReference>
<evidence type="ECO:0000256" key="4">
    <source>
        <dbReference type="ARBA" id="ARBA00022679"/>
    </source>
</evidence>
<dbReference type="InterPro" id="IPR051819">
    <property type="entry name" value="PTS_sugar-specific_EIIB"/>
</dbReference>
<name>A0A4R1QVS0_HYDET</name>
<keyword evidence="4" id="KW-0808">Transferase</keyword>
<dbReference type="GO" id="GO:0016301">
    <property type="term" value="F:kinase activity"/>
    <property type="evidence" value="ECO:0007669"/>
    <property type="project" value="UniProtKB-KW"/>
</dbReference>
<dbReference type="GO" id="GO:0009401">
    <property type="term" value="P:phosphoenolpyruvate-dependent sugar phosphotransferase system"/>
    <property type="evidence" value="ECO:0007669"/>
    <property type="project" value="UniProtKB-KW"/>
</dbReference>
<dbReference type="PROSITE" id="PS51100">
    <property type="entry name" value="PTS_EIIB_TYPE_3"/>
    <property type="match status" value="1"/>
</dbReference>
<comment type="caution">
    <text evidence="9">The sequence shown here is derived from an EMBL/GenBank/DDBJ whole genome shotgun (WGS) entry which is preliminary data.</text>
</comment>
<dbReference type="AlphaFoldDB" id="A0A4R1QVS0"/>
<evidence type="ECO:0000313" key="10">
    <source>
        <dbReference type="Proteomes" id="UP000295008"/>
    </source>
</evidence>
<keyword evidence="2" id="KW-0597">Phosphoprotein</keyword>
<dbReference type="PANTHER" id="PTHR34581:SF2">
    <property type="entry name" value="PTS SYSTEM N,N'-DIACETYLCHITOBIOSE-SPECIFIC EIIB COMPONENT"/>
    <property type="match status" value="1"/>
</dbReference>
<dbReference type="RefSeq" id="WP_132017025.1">
    <property type="nucleotide sequence ID" value="NZ_SLUN01000045.1"/>
</dbReference>
<dbReference type="SUPFAM" id="SSF52794">
    <property type="entry name" value="PTS system IIB component-like"/>
    <property type="match status" value="1"/>
</dbReference>
<sequence>MTKITLICAVGMSTSLLVDKMKSAMVKLGVEAEIRAIAESKFKEYEKDTDVLLLGPQVSFMAKKFKETYEPQGIKVAVIDSIDYGMMDGEKVLKMALGI</sequence>
<dbReference type="Proteomes" id="UP000295008">
    <property type="component" value="Unassembled WGS sequence"/>
</dbReference>
<evidence type="ECO:0000256" key="1">
    <source>
        <dbReference type="ARBA" id="ARBA00022448"/>
    </source>
</evidence>
<keyword evidence="6" id="KW-0418">Kinase</keyword>
<evidence type="ECO:0000256" key="5">
    <source>
        <dbReference type="ARBA" id="ARBA00022683"/>
    </source>
</evidence>
<proteinExistence type="predicted"/>
<protein>
    <submittedName>
        <fullName evidence="9">PTS system cellobiose-specific IIB component</fullName>
    </submittedName>
</protein>
<dbReference type="PANTHER" id="PTHR34581">
    <property type="entry name" value="PTS SYSTEM N,N'-DIACETYLCHITOBIOSE-SPECIFIC EIIB COMPONENT"/>
    <property type="match status" value="1"/>
</dbReference>
<dbReference type="InterPro" id="IPR036095">
    <property type="entry name" value="PTS_EIIB-like_sf"/>
</dbReference>
<evidence type="ECO:0000256" key="2">
    <source>
        <dbReference type="ARBA" id="ARBA00022553"/>
    </source>
</evidence>
<dbReference type="Gene3D" id="3.40.50.2300">
    <property type="match status" value="1"/>
</dbReference>
<feature type="domain" description="PTS EIIB type-3" evidence="8">
    <location>
        <begin position="1"/>
        <end position="99"/>
    </location>
</feature>
<keyword evidence="5" id="KW-0598">Phosphotransferase system</keyword>
<organism evidence="9 10">
    <name type="scientific">Hydrogenispora ethanolica</name>
    <dbReference type="NCBI Taxonomy" id="1082276"/>
    <lineage>
        <taxon>Bacteria</taxon>
        <taxon>Bacillati</taxon>
        <taxon>Bacillota</taxon>
        <taxon>Hydrogenispora</taxon>
    </lineage>
</organism>
<evidence type="ECO:0000256" key="6">
    <source>
        <dbReference type="ARBA" id="ARBA00022777"/>
    </source>
</evidence>
<dbReference type="CDD" id="cd05564">
    <property type="entry name" value="PTS_IIB_chitobiose_lichenan"/>
    <property type="match status" value="1"/>
</dbReference>
<dbReference type="GO" id="GO:0008982">
    <property type="term" value="F:protein-N(PI)-phosphohistidine-sugar phosphotransferase activity"/>
    <property type="evidence" value="ECO:0007669"/>
    <property type="project" value="InterPro"/>
</dbReference>
<dbReference type="Pfam" id="PF02302">
    <property type="entry name" value="PTS_IIB"/>
    <property type="match status" value="1"/>
</dbReference>
<evidence type="ECO:0000259" key="8">
    <source>
        <dbReference type="PROSITE" id="PS51100"/>
    </source>
</evidence>
<evidence type="ECO:0000256" key="3">
    <source>
        <dbReference type="ARBA" id="ARBA00022597"/>
    </source>
</evidence>
<keyword evidence="1" id="KW-0813">Transport</keyword>
<dbReference type="EMBL" id="SLUN01000045">
    <property type="protein sequence ID" value="TCL57697.1"/>
    <property type="molecule type" value="Genomic_DNA"/>
</dbReference>
<feature type="modified residue" description="Phosphocysteine; by EIIA" evidence="7">
    <location>
        <position position="8"/>
    </location>
</feature>
<keyword evidence="3" id="KW-0762">Sugar transport</keyword>
<accession>A0A4R1QVS0</accession>
<evidence type="ECO:0000313" key="9">
    <source>
        <dbReference type="EMBL" id="TCL57697.1"/>
    </source>
</evidence>
<dbReference type="OrthoDB" id="9808134at2"/>
<dbReference type="InterPro" id="IPR013012">
    <property type="entry name" value="PTS_EIIB_3"/>
</dbReference>
<gene>
    <name evidence="9" type="ORF">EDC14_10451</name>
</gene>
<reference evidence="9 10" key="1">
    <citation type="submission" date="2019-03" db="EMBL/GenBank/DDBJ databases">
        <title>Genomic Encyclopedia of Type Strains, Phase IV (KMG-IV): sequencing the most valuable type-strain genomes for metagenomic binning, comparative biology and taxonomic classification.</title>
        <authorList>
            <person name="Goeker M."/>
        </authorList>
    </citation>
    <scope>NUCLEOTIDE SEQUENCE [LARGE SCALE GENOMIC DNA]</scope>
    <source>
        <strain evidence="9 10">LX-B</strain>
    </source>
</reference>
<evidence type="ECO:0000256" key="7">
    <source>
        <dbReference type="PROSITE-ProRule" id="PRU00423"/>
    </source>
</evidence>